<evidence type="ECO:0000256" key="1">
    <source>
        <dbReference type="SAM" id="MobiDB-lite"/>
    </source>
</evidence>
<feature type="compositionally biased region" description="Basic and acidic residues" evidence="1">
    <location>
        <begin position="252"/>
        <end position="264"/>
    </location>
</feature>
<dbReference type="Proteomes" id="UP000030665">
    <property type="component" value="Unassembled WGS sequence"/>
</dbReference>
<dbReference type="EMBL" id="HG806065">
    <property type="protein sequence ID" value="CDW56655.1"/>
    <property type="molecule type" value="Genomic_DNA"/>
</dbReference>
<sequence>MNCHQSGSKQQLFLSAETMYYAVLLLVGLVAAGEQKWDHHDAHKDCGVKGVGPGYEKSHLDYAGHFKGGARKFLPIYKKVHGEEKAVFVKGGCGAHDHPEHEHHEKEERHKRGVVEHHDDHHDCKWKGVGPGYEKSHLDYAGKFKGGARKFLPIYKKVHGEEKEVVVKGGCGAHDHKEPEHHEKQERHKRGAVGGHVDHNDCKVKGVGPGYEKSHLDYAGKFKGGARKFLPIYKKVHGEEKEVVVKGGCGAHDHKEPEHHEKQERHKRGAVGGHVDHNDCKVKGVGPGYEKSHLDYAGKFKGGARKFLPIYQKEVSEEKEVVVKGGCGARDHKEPEHHEKGERHKRGVVVSHDDHNDCKCKGVGPGYEKSHLDYAGHFKGGARKFVPIYKKVHDEEKEVVVKGGCGARDHKEPEHHEKEERQKRGAVGGHDDHNDCKVKGVGPGYEKSHLDYAGKFKGGARKFLPIYQKEVSEEKEVVVKGGCGARDHKEPENHEKEERHKRGIVVSHDDHDGCKCKGVGPGYEKSHLDYAGHFKGGARKFLPIYKKVHGKQHEVLVKGGCGAHEHKQWHHHAPHYEWEEKHEERH</sequence>
<evidence type="ECO:0000256" key="2">
    <source>
        <dbReference type="SAM" id="Phobius"/>
    </source>
</evidence>
<name>A0A077ZDH0_TRITR</name>
<feature type="transmembrane region" description="Helical" evidence="2">
    <location>
        <begin position="12"/>
        <end position="32"/>
    </location>
</feature>
<feature type="compositionally biased region" description="Basic and acidic residues" evidence="1">
    <location>
        <begin position="174"/>
        <end position="186"/>
    </location>
</feature>
<accession>A0A077ZDH0</accession>
<protein>
    <submittedName>
        <fullName evidence="3">Uncharacterized protein</fullName>
    </submittedName>
</protein>
<evidence type="ECO:0000313" key="3">
    <source>
        <dbReference type="EMBL" id="CDW56655.1"/>
    </source>
</evidence>
<feature type="compositionally biased region" description="Basic and acidic residues" evidence="1">
    <location>
        <begin position="574"/>
        <end position="586"/>
    </location>
</feature>
<feature type="region of interest" description="Disordered" evidence="1">
    <location>
        <begin position="174"/>
        <end position="201"/>
    </location>
</feature>
<keyword evidence="2" id="KW-1133">Transmembrane helix</keyword>
<organism evidence="3 4">
    <name type="scientific">Trichuris trichiura</name>
    <name type="common">Whipworm</name>
    <name type="synonym">Trichocephalus trichiurus</name>
    <dbReference type="NCBI Taxonomy" id="36087"/>
    <lineage>
        <taxon>Eukaryota</taxon>
        <taxon>Metazoa</taxon>
        <taxon>Ecdysozoa</taxon>
        <taxon>Nematoda</taxon>
        <taxon>Enoplea</taxon>
        <taxon>Dorylaimia</taxon>
        <taxon>Trichinellida</taxon>
        <taxon>Trichuridae</taxon>
        <taxon>Trichuris</taxon>
    </lineage>
</organism>
<keyword evidence="4" id="KW-1185">Reference proteome</keyword>
<proteinExistence type="predicted"/>
<keyword evidence="2" id="KW-0812">Transmembrane</keyword>
<gene>
    <name evidence="3" type="ORF">TTRE_0000493701</name>
</gene>
<feature type="region of interest" description="Disordered" evidence="1">
    <location>
        <begin position="406"/>
        <end position="436"/>
    </location>
</feature>
<reference evidence="3" key="2">
    <citation type="submission" date="2014-03" db="EMBL/GenBank/DDBJ databases">
        <title>The whipworm genome and dual-species transcriptomics of an intimate host-pathogen interaction.</title>
        <authorList>
            <person name="Foth B.J."/>
            <person name="Tsai I.J."/>
            <person name="Reid A.J."/>
            <person name="Bancroft A.J."/>
            <person name="Nichol S."/>
            <person name="Tracey A."/>
            <person name="Holroyd N."/>
            <person name="Cotton J.A."/>
            <person name="Stanley E.J."/>
            <person name="Zarowiecki M."/>
            <person name="Liu J.Z."/>
            <person name="Huckvale T."/>
            <person name="Cooper P.J."/>
            <person name="Grencis R.K."/>
            <person name="Berriman M."/>
        </authorList>
    </citation>
    <scope>NUCLEOTIDE SEQUENCE [LARGE SCALE GENOMIC DNA]</scope>
</reference>
<dbReference type="AlphaFoldDB" id="A0A077ZDH0"/>
<feature type="compositionally biased region" description="Basic and acidic residues" evidence="1">
    <location>
        <begin position="407"/>
        <end position="436"/>
    </location>
</feature>
<feature type="region of interest" description="Disordered" evidence="1">
    <location>
        <begin position="252"/>
        <end position="279"/>
    </location>
</feature>
<keyword evidence="2" id="KW-0472">Membrane</keyword>
<evidence type="ECO:0000313" key="4">
    <source>
        <dbReference type="Proteomes" id="UP000030665"/>
    </source>
</evidence>
<feature type="region of interest" description="Disordered" evidence="1">
    <location>
        <begin position="566"/>
        <end position="586"/>
    </location>
</feature>
<dbReference type="OrthoDB" id="5943595at2759"/>
<reference evidence="3" key="1">
    <citation type="submission" date="2014-01" db="EMBL/GenBank/DDBJ databases">
        <authorList>
            <person name="Aslett M."/>
        </authorList>
    </citation>
    <scope>NUCLEOTIDE SEQUENCE</scope>
</reference>